<dbReference type="Proteomes" id="UP001500748">
    <property type="component" value="Unassembled WGS sequence"/>
</dbReference>
<name>A0ABP7G470_9FLAO</name>
<dbReference type="EMBL" id="BAABDU010000001">
    <property type="protein sequence ID" value="GAA3755137.1"/>
    <property type="molecule type" value="Genomic_DNA"/>
</dbReference>
<keyword evidence="2" id="KW-1185">Reference proteome</keyword>
<gene>
    <name evidence="1" type="ORF">GCM10022423_01280</name>
</gene>
<evidence type="ECO:0000313" key="1">
    <source>
        <dbReference type="EMBL" id="GAA3755137.1"/>
    </source>
</evidence>
<evidence type="ECO:0000313" key="2">
    <source>
        <dbReference type="Proteomes" id="UP001500748"/>
    </source>
</evidence>
<accession>A0ABP7G470</accession>
<reference evidence="2" key="1">
    <citation type="journal article" date="2019" name="Int. J. Syst. Evol. Microbiol.">
        <title>The Global Catalogue of Microorganisms (GCM) 10K type strain sequencing project: providing services to taxonomists for standard genome sequencing and annotation.</title>
        <authorList>
            <consortium name="The Broad Institute Genomics Platform"/>
            <consortium name="The Broad Institute Genome Sequencing Center for Infectious Disease"/>
            <person name="Wu L."/>
            <person name="Ma J."/>
        </authorList>
    </citation>
    <scope>NUCLEOTIDE SEQUENCE [LARGE SCALE GENOMIC DNA]</scope>
    <source>
        <strain evidence="2">JCM 17337</strain>
    </source>
</reference>
<proteinExistence type="predicted"/>
<protein>
    <submittedName>
        <fullName evidence="1">Uncharacterized protein</fullName>
    </submittedName>
</protein>
<sequence>MYLFESLFLKYCLYQLRKIKNIQALKKTQITVNMTVTQNAKLYGSVEVK</sequence>
<organism evidence="1 2">
    <name type="scientific">Flavobacterium ginsengiterrae</name>
    <dbReference type="NCBI Taxonomy" id="871695"/>
    <lineage>
        <taxon>Bacteria</taxon>
        <taxon>Pseudomonadati</taxon>
        <taxon>Bacteroidota</taxon>
        <taxon>Flavobacteriia</taxon>
        <taxon>Flavobacteriales</taxon>
        <taxon>Flavobacteriaceae</taxon>
        <taxon>Flavobacterium</taxon>
    </lineage>
</organism>
<comment type="caution">
    <text evidence="1">The sequence shown here is derived from an EMBL/GenBank/DDBJ whole genome shotgun (WGS) entry which is preliminary data.</text>
</comment>